<accession>A0A7X6FSZ8</accession>
<dbReference type="EMBL" id="JAAXZB010000006">
    <property type="protein sequence ID" value="NKW11418.1"/>
    <property type="molecule type" value="Genomic_DNA"/>
</dbReference>
<evidence type="ECO:0000313" key="3">
    <source>
        <dbReference type="Proteomes" id="UP000430843"/>
    </source>
</evidence>
<organism evidence="2 4">
    <name type="scientific">Brucella tritici</name>
    <dbReference type="NCBI Taxonomy" id="94626"/>
    <lineage>
        <taxon>Bacteria</taxon>
        <taxon>Pseudomonadati</taxon>
        <taxon>Pseudomonadota</taxon>
        <taxon>Alphaproteobacteria</taxon>
        <taxon>Hyphomicrobiales</taxon>
        <taxon>Brucellaceae</taxon>
        <taxon>Brucella/Ochrobactrum group</taxon>
        <taxon>Brucella</taxon>
    </lineage>
</organism>
<protein>
    <recommendedName>
        <fullName evidence="5">Acyl-CoA dehydrogenase</fullName>
    </recommendedName>
</protein>
<dbReference type="Pfam" id="PF24806">
    <property type="entry name" value="DUF7706"/>
    <property type="match status" value="1"/>
</dbReference>
<sequence length="60" mass="6928">MNEITVNLSDDQARAFAEFLKRVLPEDFERRSVDKAEANRMWDAGSEIRRALADKGFSPR</sequence>
<evidence type="ECO:0000313" key="4">
    <source>
        <dbReference type="Proteomes" id="UP000558475"/>
    </source>
</evidence>
<name>A0A7X6FSZ8_9HYPH</name>
<dbReference type="Proteomes" id="UP000430843">
    <property type="component" value="Unassembled WGS sequence"/>
</dbReference>
<dbReference type="AlphaFoldDB" id="A0A7X6FSZ8"/>
<proteinExistence type="predicted"/>
<dbReference type="GeneID" id="301932005"/>
<evidence type="ECO:0008006" key="5">
    <source>
        <dbReference type="Google" id="ProtNLM"/>
    </source>
</evidence>
<keyword evidence="3" id="KW-1185">Reference proteome</keyword>
<evidence type="ECO:0000313" key="1">
    <source>
        <dbReference type="EMBL" id="KAB2663283.1"/>
    </source>
</evidence>
<evidence type="ECO:0000313" key="2">
    <source>
        <dbReference type="EMBL" id="NKW11418.1"/>
    </source>
</evidence>
<dbReference type="EMBL" id="WBWA01000022">
    <property type="protein sequence ID" value="KAB2663283.1"/>
    <property type="molecule type" value="Genomic_DNA"/>
</dbReference>
<comment type="caution">
    <text evidence="2">The sequence shown here is derived from an EMBL/GenBank/DDBJ whole genome shotgun (WGS) entry which is preliminary data.</text>
</comment>
<reference evidence="2 4" key="2">
    <citation type="submission" date="2020-04" db="EMBL/GenBank/DDBJ databases">
        <title>Whole genome sequencing of clinical and environmental type strains of Ochrobactrum.</title>
        <authorList>
            <person name="Dharne M."/>
        </authorList>
    </citation>
    <scope>NUCLEOTIDE SEQUENCE [LARGE SCALE GENOMIC DNA]</scope>
    <source>
        <strain evidence="2 4">DSM 13340</strain>
    </source>
</reference>
<dbReference type="RefSeq" id="WP_100560309.1">
    <property type="nucleotide sequence ID" value="NZ_WBWA01000022.1"/>
</dbReference>
<reference evidence="1 3" key="1">
    <citation type="submission" date="2019-09" db="EMBL/GenBank/DDBJ databases">
        <title>Taxonomic organization of the family Brucellaceae based on a phylogenomic approach.</title>
        <authorList>
            <person name="Leclercq S."/>
            <person name="Cloeckaert A."/>
            <person name="Zygmunt M.S."/>
        </authorList>
    </citation>
    <scope>NUCLEOTIDE SEQUENCE [LARGE SCALE GENOMIC DNA]</scope>
    <source>
        <strain evidence="1 3">LMG 18957</strain>
    </source>
</reference>
<gene>
    <name evidence="1" type="ORF">F9K91_18825</name>
    <name evidence="2" type="ORF">HGG76_27990</name>
</gene>
<dbReference type="InterPro" id="IPR056123">
    <property type="entry name" value="DUF7706"/>
</dbReference>
<dbReference type="Proteomes" id="UP000558475">
    <property type="component" value="Unassembled WGS sequence"/>
</dbReference>